<dbReference type="Gene3D" id="3.40.50.970">
    <property type="match status" value="2"/>
</dbReference>
<dbReference type="PANTHER" id="PTHR42897">
    <property type="entry name" value="PYRUVATE SYNTHASE SUBUNIT PORB"/>
    <property type="match status" value="1"/>
</dbReference>
<evidence type="ECO:0000256" key="3">
    <source>
        <dbReference type="ARBA" id="ARBA00023002"/>
    </source>
</evidence>
<dbReference type="GO" id="GO:0019164">
    <property type="term" value="F:pyruvate synthase activity"/>
    <property type="evidence" value="ECO:0007669"/>
    <property type="project" value="UniProtKB-ARBA"/>
</dbReference>
<dbReference type="Pfam" id="PF02775">
    <property type="entry name" value="TPP_enzyme_C"/>
    <property type="match status" value="1"/>
</dbReference>
<evidence type="ECO:0000313" key="7">
    <source>
        <dbReference type="Proteomes" id="UP000278149"/>
    </source>
</evidence>
<dbReference type="Proteomes" id="UP000278149">
    <property type="component" value="Unassembled WGS sequence"/>
</dbReference>
<dbReference type="PANTHER" id="PTHR42897:SF2">
    <property type="entry name" value="PYRUVATE SYNTHASE SUBUNIT PORB"/>
    <property type="match status" value="1"/>
</dbReference>
<comment type="subunit">
    <text evidence="1">Heterodimer composed of an alpha and a beta subunit.</text>
</comment>
<feature type="domain" description="Thiamine pyrophosphate enzyme TPP-binding" evidence="5">
    <location>
        <begin position="54"/>
        <end position="226"/>
    </location>
</feature>
<dbReference type="InterPro" id="IPR011766">
    <property type="entry name" value="TPP_enzyme_TPP-bd"/>
</dbReference>
<dbReference type="EC" id="1.2.7.11" evidence="2"/>
<comment type="catalytic activity">
    <reaction evidence="4">
        <text>a 2-oxocarboxylate + 2 oxidized [2Fe-2S]-[ferredoxin] + CoA = an acyl-CoA + 2 reduced [2Fe-2S]-[ferredoxin] + CO2 + H(+)</text>
        <dbReference type="Rhea" id="RHEA:42316"/>
        <dbReference type="Rhea" id="RHEA-COMP:10000"/>
        <dbReference type="Rhea" id="RHEA-COMP:10001"/>
        <dbReference type="ChEBI" id="CHEBI:15378"/>
        <dbReference type="ChEBI" id="CHEBI:16526"/>
        <dbReference type="ChEBI" id="CHEBI:33737"/>
        <dbReference type="ChEBI" id="CHEBI:33738"/>
        <dbReference type="ChEBI" id="CHEBI:35179"/>
        <dbReference type="ChEBI" id="CHEBI:57287"/>
        <dbReference type="ChEBI" id="CHEBI:58342"/>
        <dbReference type="EC" id="1.2.7.11"/>
    </reaction>
</comment>
<dbReference type="RefSeq" id="WP_012309872.1">
    <property type="nucleotide sequence ID" value="NZ_RCOR01000018.1"/>
</dbReference>
<dbReference type="CDD" id="cd03376">
    <property type="entry name" value="TPP_PFOR_porB_like"/>
    <property type="match status" value="1"/>
</dbReference>
<accession>A0A3R9PD13</accession>
<dbReference type="AlphaFoldDB" id="A0A3R9PD13"/>
<protein>
    <recommendedName>
        <fullName evidence="2">2-oxoacid oxidoreductase (ferredoxin)</fullName>
        <ecNumber evidence="2">1.2.7.11</ecNumber>
    </recommendedName>
</protein>
<evidence type="ECO:0000256" key="4">
    <source>
        <dbReference type="ARBA" id="ARBA00048893"/>
    </source>
</evidence>
<gene>
    <name evidence="6" type="ORF">D9Q81_03195</name>
</gene>
<evidence type="ECO:0000259" key="5">
    <source>
        <dbReference type="Pfam" id="PF02775"/>
    </source>
</evidence>
<dbReference type="InterPro" id="IPR029061">
    <property type="entry name" value="THDP-binding"/>
</dbReference>
<organism evidence="6 7">
    <name type="scientific">Candidatus Korarchaeum cryptofilum</name>
    <dbReference type="NCBI Taxonomy" id="498846"/>
    <lineage>
        <taxon>Archaea</taxon>
        <taxon>Thermoproteota</taxon>
        <taxon>Candidatus Korarchaeia</taxon>
        <taxon>Candidatus Korarchaeales</taxon>
        <taxon>Candidatus Korarchaeaceae</taxon>
        <taxon>Candidatus Korarchaeum</taxon>
    </lineage>
</organism>
<dbReference type="EMBL" id="RCOR01000018">
    <property type="protein sequence ID" value="RSN69621.1"/>
    <property type="molecule type" value="Genomic_DNA"/>
</dbReference>
<dbReference type="SUPFAM" id="SSF52518">
    <property type="entry name" value="Thiamin diphosphate-binding fold (THDP-binding)"/>
    <property type="match status" value="1"/>
</dbReference>
<dbReference type="InterPro" id="IPR051479">
    <property type="entry name" value="PorB-like"/>
</dbReference>
<comment type="caution">
    <text evidence="6">The sequence shown here is derived from an EMBL/GenBank/DDBJ whole genome shotgun (WGS) entry which is preliminary data.</text>
</comment>
<dbReference type="GeneID" id="6094506"/>
<keyword evidence="6" id="KW-0670">Pyruvate</keyword>
<reference evidence="6 7" key="1">
    <citation type="submission" date="2018-10" db="EMBL/GenBank/DDBJ databases">
        <title>Co-occurring genomic capacity for anaerobic methane metabolism and dissimilatory sulfite reduction discovered in the Korarchaeota.</title>
        <authorList>
            <person name="Mckay L.J."/>
            <person name="Dlakic M."/>
            <person name="Fields M.W."/>
            <person name="Delmont T.O."/>
            <person name="Eren A.M."/>
            <person name="Jay Z.J."/>
            <person name="Klingelsmith K.B."/>
            <person name="Rusch D.B."/>
            <person name="Inskeep W.P."/>
        </authorList>
    </citation>
    <scope>NUCLEOTIDE SEQUENCE [LARGE SCALE GENOMIC DNA]</scope>
    <source>
        <strain evidence="6 7">WS</strain>
    </source>
</reference>
<dbReference type="GO" id="GO:0018491">
    <property type="term" value="F:2-oxobutyrate synthase activity"/>
    <property type="evidence" value="ECO:0007669"/>
    <property type="project" value="UniProtKB-ARBA"/>
</dbReference>
<dbReference type="OMA" id="ATGCMEV"/>
<evidence type="ECO:0000256" key="2">
    <source>
        <dbReference type="ARBA" id="ARBA00012691"/>
    </source>
</evidence>
<evidence type="ECO:0000256" key="1">
    <source>
        <dbReference type="ARBA" id="ARBA00011631"/>
    </source>
</evidence>
<dbReference type="GO" id="GO:0030976">
    <property type="term" value="F:thiamine pyrophosphate binding"/>
    <property type="evidence" value="ECO:0007669"/>
    <property type="project" value="InterPro"/>
</dbReference>
<proteinExistence type="predicted"/>
<name>A0A3R9PD13_9CREN</name>
<sequence>MSTWKPDIKELARKELKTRPIESGHRLCAGCGAGIIIRQIAMAARKPIVWITATGCVEVATTIFPYTSWNVPWAHNAFENAAAVGSGVEAARKKLYRSKRFQGDPDVELDYDVVVLGGDGGTYDIGLQAISGAFERGDKILYVLYDNEAYMNTGIQRSGGTPFGARTTTTPVGRVIKGKIQFKKPIVDIMVAHRIPYAATISSAYWNDAIVKLRKGFEAEGPAFIHAFSTCPLGWGNETSETIKIMKLAVETCVFPLYEVENGQYKLTGPTLAIAKNPDRKKPVEEYLKLQARFRHMLRPENKWMVEKFQEWVDREWELLLKKAGL</sequence>
<evidence type="ECO:0000313" key="6">
    <source>
        <dbReference type="EMBL" id="RSN69621.1"/>
    </source>
</evidence>
<keyword evidence="3" id="KW-0560">Oxidoreductase</keyword>